<evidence type="ECO:0000256" key="2">
    <source>
        <dbReference type="ARBA" id="ARBA00023002"/>
    </source>
</evidence>
<dbReference type="Pfam" id="PF01266">
    <property type="entry name" value="DAO"/>
    <property type="match status" value="1"/>
</dbReference>
<gene>
    <name evidence="7" type="ORF">Q8A70_04215</name>
</gene>
<dbReference type="InterPro" id="IPR036188">
    <property type="entry name" value="FAD/NAD-bd_sf"/>
</dbReference>
<dbReference type="SUPFAM" id="SSF54373">
    <property type="entry name" value="FAD-linked reductases, C-terminal domain"/>
    <property type="match status" value="1"/>
</dbReference>
<dbReference type="InterPro" id="IPR006222">
    <property type="entry name" value="GCVT_N"/>
</dbReference>
<proteinExistence type="inferred from homology"/>
<dbReference type="Pfam" id="PF01571">
    <property type="entry name" value="GCV_T"/>
    <property type="match status" value="1"/>
</dbReference>
<dbReference type="PANTHER" id="PTHR43757:SF11">
    <property type="entry name" value="SARCOSINE DEHYDROGENASE"/>
    <property type="match status" value="1"/>
</dbReference>
<evidence type="ECO:0000259" key="6">
    <source>
        <dbReference type="Pfam" id="PF16350"/>
    </source>
</evidence>
<dbReference type="InterPro" id="IPR028896">
    <property type="entry name" value="GcvT/YgfZ/DmdA"/>
</dbReference>
<dbReference type="Gene3D" id="3.30.9.10">
    <property type="entry name" value="D-Amino Acid Oxidase, subunit A, domain 2"/>
    <property type="match status" value="1"/>
</dbReference>
<dbReference type="Gene3D" id="2.40.30.110">
    <property type="entry name" value="Aminomethyltransferase beta-barrel domains"/>
    <property type="match status" value="1"/>
</dbReference>
<dbReference type="InterPro" id="IPR006076">
    <property type="entry name" value="FAD-dep_OxRdtase"/>
</dbReference>
<dbReference type="SUPFAM" id="SSF101790">
    <property type="entry name" value="Aminomethyltransferase beta-barrel domain"/>
    <property type="match status" value="1"/>
</dbReference>
<protein>
    <submittedName>
        <fullName evidence="7">FAD-dependent oxidoreductase</fullName>
    </submittedName>
</protein>
<keyword evidence="2" id="KW-0560">Oxidoreductase</keyword>
<evidence type="ECO:0000313" key="7">
    <source>
        <dbReference type="EMBL" id="MDQ7246852.1"/>
    </source>
</evidence>
<dbReference type="Gene3D" id="3.30.1360.120">
    <property type="entry name" value="Probable tRNA modification gtpase trme, domain 1"/>
    <property type="match status" value="1"/>
</dbReference>
<evidence type="ECO:0000259" key="5">
    <source>
        <dbReference type="Pfam" id="PF08669"/>
    </source>
</evidence>
<feature type="domain" description="GCVT N-terminal" evidence="4">
    <location>
        <begin position="421"/>
        <end position="700"/>
    </location>
</feature>
<evidence type="ECO:0000259" key="3">
    <source>
        <dbReference type="Pfam" id="PF01266"/>
    </source>
</evidence>
<feature type="domain" description="Aminomethyltransferase C-terminal" evidence="5">
    <location>
        <begin position="719"/>
        <end position="796"/>
    </location>
</feature>
<dbReference type="Gene3D" id="3.30.70.1400">
    <property type="entry name" value="Aminomethyltransferase beta-barrel domains"/>
    <property type="match status" value="1"/>
</dbReference>
<feature type="domain" description="FAD dependent oxidoreductase" evidence="3">
    <location>
        <begin position="7"/>
        <end position="361"/>
    </location>
</feature>
<dbReference type="SUPFAM" id="SSF51905">
    <property type="entry name" value="FAD/NAD(P)-binding domain"/>
    <property type="match status" value="1"/>
</dbReference>
<dbReference type="InterPro" id="IPR029043">
    <property type="entry name" value="GcvT/YgfZ_C"/>
</dbReference>
<dbReference type="Proteomes" id="UP001230156">
    <property type="component" value="Unassembled WGS sequence"/>
</dbReference>
<comment type="similarity">
    <text evidence="1">Belongs to the GcvT family.</text>
</comment>
<dbReference type="PROSITE" id="PS51257">
    <property type="entry name" value="PROKAR_LIPOPROTEIN"/>
    <property type="match status" value="1"/>
</dbReference>
<dbReference type="InterPro" id="IPR013977">
    <property type="entry name" value="GcvT_C"/>
</dbReference>
<sequence>MKSHAEILIIGAGILGCSLAYHLTRMGKKDVVVLEKSGITHGATWHAAGLVGQLRTSRNITRMLTHSVELYDQLEAETGMAIDWKKYGSLRLACSEEREMENKRSLTMAKSFGLEMQWLSPKEAGDLFPIMSLEDVRSAVYIPSDGYIDPSGVCQALAKGAKDKGAVFVVGERVTGFKIENRAVKAVETDKGSWTCGLVVNCAGMWGHEIGKLAGVRVPSFAVEHQYLITDPIPDMPKRMPTMRDPDHLIYYKPEVRGLVVGGYEPDTKAFAPGGIPKSFAQELLQSNFDRFEQLAKLAGKRTPIINTVGVRELLNGPIPYSADADFVMGKAPELENFYCTTGFLYGIAAGGGAGRMMAEWIIEGAPSLNLWPLDVRRFSFHHTTRHFMYPRAVELYGHHYKLHRPGDEHETMRGIRRSPLYDTLKARGAVFGSRAGWERPNWFAPKGQPAEDRPAYDRAKTNWFASVGEEHRAIRESVALIDQTSFAKFELVGPNALHALQRLAVSEMNKAVGSTIYTQLCNAKGGIECDLTISRLGAERFYFVTGSAFGIHDRHWIESHLRRDAQAQILEMTSARAVINICGPKARDVLQAVTEEDISNAAFPFSTNRQITVGAAPVLAIRIGYVGELGWELHIPTEYAAHVYDVLREAGEAHGIRDAGYRAIDSCRMEKGYLYWSSDITPDYTPYEAGLGFRVNLKKPDFIGREVLAKQKELGVARRLCTFTLEKPLPVYGGEAVLQDGKVVGVTTSGNFGYTIGKSIAFAYLPIELAHAQDFEIEAFGEVSAANRHEGPLYDPKNERLKA</sequence>
<name>A0ABU0YI11_9PROT</name>
<comment type="caution">
    <text evidence="7">The sequence shown here is derived from an EMBL/GenBank/DDBJ whole genome shotgun (WGS) entry which is preliminary data.</text>
</comment>
<reference evidence="8" key="1">
    <citation type="submission" date="2023-08" db="EMBL/GenBank/DDBJ databases">
        <title>Rhodospirillaceae gen. nov., a novel taxon isolated from the Yangtze River Yuezi River estuary sludge.</title>
        <authorList>
            <person name="Ruan L."/>
        </authorList>
    </citation>
    <scope>NUCLEOTIDE SEQUENCE [LARGE SCALE GENOMIC DNA]</scope>
    <source>
        <strain evidence="8">R-7</strain>
    </source>
</reference>
<dbReference type="RefSeq" id="WP_379954268.1">
    <property type="nucleotide sequence ID" value="NZ_JAUYVI010000002.1"/>
</dbReference>
<evidence type="ECO:0000313" key="8">
    <source>
        <dbReference type="Proteomes" id="UP001230156"/>
    </source>
</evidence>
<accession>A0ABU0YI11</accession>
<organism evidence="7 8">
    <name type="scientific">Dongia sedimenti</name>
    <dbReference type="NCBI Taxonomy" id="3064282"/>
    <lineage>
        <taxon>Bacteria</taxon>
        <taxon>Pseudomonadati</taxon>
        <taxon>Pseudomonadota</taxon>
        <taxon>Alphaproteobacteria</taxon>
        <taxon>Rhodospirillales</taxon>
        <taxon>Dongiaceae</taxon>
        <taxon>Dongia</taxon>
    </lineage>
</organism>
<evidence type="ECO:0000259" key="4">
    <source>
        <dbReference type="Pfam" id="PF01571"/>
    </source>
</evidence>
<dbReference type="SUPFAM" id="SSF103025">
    <property type="entry name" value="Folate-binding domain"/>
    <property type="match status" value="1"/>
</dbReference>
<feature type="domain" description="FAD dependent oxidoreductase central" evidence="6">
    <location>
        <begin position="364"/>
        <end position="419"/>
    </location>
</feature>
<dbReference type="Gene3D" id="3.50.50.60">
    <property type="entry name" value="FAD/NAD(P)-binding domain"/>
    <property type="match status" value="1"/>
</dbReference>
<dbReference type="PANTHER" id="PTHR43757">
    <property type="entry name" value="AMINOMETHYLTRANSFERASE"/>
    <property type="match status" value="1"/>
</dbReference>
<dbReference type="InterPro" id="IPR032503">
    <property type="entry name" value="FAO_M"/>
</dbReference>
<dbReference type="Pfam" id="PF16350">
    <property type="entry name" value="FAO_M"/>
    <property type="match status" value="1"/>
</dbReference>
<evidence type="ECO:0000256" key="1">
    <source>
        <dbReference type="ARBA" id="ARBA00008609"/>
    </source>
</evidence>
<dbReference type="Pfam" id="PF08669">
    <property type="entry name" value="GCV_T_C"/>
    <property type="match status" value="1"/>
</dbReference>
<dbReference type="EMBL" id="JAUYVI010000002">
    <property type="protein sequence ID" value="MDQ7246852.1"/>
    <property type="molecule type" value="Genomic_DNA"/>
</dbReference>
<keyword evidence="8" id="KW-1185">Reference proteome</keyword>
<dbReference type="InterPro" id="IPR027266">
    <property type="entry name" value="TrmE/GcvT-like"/>
</dbReference>